<dbReference type="Gene3D" id="3.40.50.10260">
    <property type="entry name" value="YjeF N-terminal domain"/>
    <property type="match status" value="1"/>
</dbReference>
<evidence type="ECO:0000256" key="6">
    <source>
        <dbReference type="ARBA" id="ARBA00022857"/>
    </source>
</evidence>
<dbReference type="Proteomes" id="UP000398389">
    <property type="component" value="Unassembled WGS sequence"/>
</dbReference>
<feature type="binding site" evidence="10">
    <location>
        <begin position="133"/>
        <end position="139"/>
    </location>
    <ligand>
        <name>(6S)-NADPHX</name>
        <dbReference type="ChEBI" id="CHEBI:64076"/>
    </ligand>
</feature>
<dbReference type="Pfam" id="PF03853">
    <property type="entry name" value="YjeF_N"/>
    <property type="match status" value="1"/>
</dbReference>
<comment type="catalytic activity">
    <reaction evidence="2 10">
        <text>(6R)-NADPHX = (6S)-NADPHX</text>
        <dbReference type="Rhea" id="RHEA:32227"/>
        <dbReference type="ChEBI" id="CHEBI:64076"/>
        <dbReference type="ChEBI" id="CHEBI:64077"/>
        <dbReference type="EC" id="5.1.99.6"/>
    </reaction>
</comment>
<dbReference type="InterPro" id="IPR004443">
    <property type="entry name" value="YjeF_N_dom"/>
</dbReference>
<feature type="binding site" evidence="10">
    <location>
        <position position="62"/>
    </location>
    <ligand>
        <name>K(+)</name>
        <dbReference type="ChEBI" id="CHEBI:29103"/>
    </ligand>
</feature>
<feature type="domain" description="YjeF N-terminal" evidence="11">
    <location>
        <begin position="11"/>
        <end position="222"/>
    </location>
</feature>
<keyword evidence="7 10" id="KW-0630">Potassium</keyword>
<comment type="caution">
    <text evidence="10">Lacks conserved residue(s) required for the propagation of feature annotation.</text>
</comment>
<dbReference type="EC" id="5.1.99.6" evidence="3 10"/>
<dbReference type="GO" id="GO:0005739">
    <property type="term" value="C:mitochondrion"/>
    <property type="evidence" value="ECO:0007669"/>
    <property type="project" value="UniProtKB-SubCell"/>
</dbReference>
<evidence type="ECO:0000256" key="5">
    <source>
        <dbReference type="ARBA" id="ARBA00022741"/>
    </source>
</evidence>
<sequence>MSMRYLSASVAAAVDKELMSTQAFSLDQLMELAGLSVAEAVLKVQPLEKGSKVLVLAGPGNNGGDGLVAARHLSLWGYSLSYYYPRKSRHEHLIRLETQLKNLGIPEISTAAEVAAALSGPSKVNHVIDALFGFSFKPPMRPPFDEILRLLQESQDSVPITAVDIPSSWDVDQGPLEGNTYAPEVLVSLTGPKPAAKFFKGRHFVGGRFISKDFAAKWDFDIPPYIGGEQVVEVTEKEKL</sequence>
<reference evidence="12 13" key="1">
    <citation type="submission" date="2019-09" db="EMBL/GenBank/DDBJ databases">
        <authorList>
            <person name="Brejova B."/>
        </authorList>
    </citation>
    <scope>NUCLEOTIDE SEQUENCE [LARGE SCALE GENOMIC DNA]</scope>
</reference>
<feature type="binding site" evidence="10">
    <location>
        <position position="164"/>
    </location>
    <ligand>
        <name>(6S)-NADPHX</name>
        <dbReference type="ChEBI" id="CHEBI:64076"/>
    </ligand>
</feature>
<comment type="function">
    <text evidence="10">Catalyzes the epimerization of the S- and R-forms of NAD(P)HX, a damaged form of NAD(P)H that is a result of enzymatic or heat-dependent hydration. This is a prerequisite for the S-specific NAD(P)H-hydrate dehydratase to allow the repair of both epimers of NAD(P)HX.</text>
</comment>
<dbReference type="EMBL" id="CABVLU010000002">
    <property type="protein sequence ID" value="VVT49396.1"/>
    <property type="molecule type" value="Genomic_DNA"/>
</dbReference>
<evidence type="ECO:0000259" key="11">
    <source>
        <dbReference type="PROSITE" id="PS51385"/>
    </source>
</evidence>
<comment type="similarity">
    <text evidence="10">Belongs to the NnrE/AIBP family.</text>
</comment>
<organism evidence="12 13">
    <name type="scientific">Magnusiomyces paraingens</name>
    <dbReference type="NCBI Taxonomy" id="2606893"/>
    <lineage>
        <taxon>Eukaryota</taxon>
        <taxon>Fungi</taxon>
        <taxon>Dikarya</taxon>
        <taxon>Ascomycota</taxon>
        <taxon>Saccharomycotina</taxon>
        <taxon>Dipodascomycetes</taxon>
        <taxon>Dipodascales</taxon>
        <taxon>Dipodascaceae</taxon>
        <taxon>Magnusiomyces</taxon>
    </lineage>
</organism>
<keyword evidence="9 10" id="KW-0413">Isomerase</keyword>
<name>A0A5E8BDK6_9ASCO</name>
<dbReference type="GO" id="GO:0052856">
    <property type="term" value="F:NAD(P)HX epimerase activity"/>
    <property type="evidence" value="ECO:0007669"/>
    <property type="project" value="UniProtKB-UniRule"/>
</dbReference>
<dbReference type="FunFam" id="3.40.50.10260:FF:000005">
    <property type="entry name" value="NAD(P)H-hydrate epimerase"/>
    <property type="match status" value="1"/>
</dbReference>
<dbReference type="RefSeq" id="XP_031852860.1">
    <property type="nucleotide sequence ID" value="XM_031996969.1"/>
</dbReference>
<evidence type="ECO:0000256" key="8">
    <source>
        <dbReference type="ARBA" id="ARBA00023027"/>
    </source>
</evidence>
<evidence type="ECO:0000256" key="1">
    <source>
        <dbReference type="ARBA" id="ARBA00000013"/>
    </source>
</evidence>
<dbReference type="PANTHER" id="PTHR13232">
    <property type="entry name" value="NAD(P)H-HYDRATE EPIMERASE"/>
    <property type="match status" value="1"/>
</dbReference>
<dbReference type="GeneID" id="43581069"/>
<dbReference type="SUPFAM" id="SSF64153">
    <property type="entry name" value="YjeF N-terminal domain-like"/>
    <property type="match status" value="1"/>
</dbReference>
<evidence type="ECO:0000256" key="7">
    <source>
        <dbReference type="ARBA" id="ARBA00022958"/>
    </source>
</evidence>
<keyword evidence="4 10" id="KW-0479">Metal-binding</keyword>
<keyword evidence="5 10" id="KW-0547">Nucleotide-binding</keyword>
<dbReference type="AlphaFoldDB" id="A0A5E8BDK6"/>
<evidence type="ECO:0000256" key="9">
    <source>
        <dbReference type="ARBA" id="ARBA00023235"/>
    </source>
</evidence>
<dbReference type="PANTHER" id="PTHR13232:SF10">
    <property type="entry name" value="NAD(P)H-HYDRATE EPIMERASE"/>
    <property type="match status" value="1"/>
</dbReference>
<dbReference type="GO" id="GO:0000166">
    <property type="term" value="F:nucleotide binding"/>
    <property type="evidence" value="ECO:0007669"/>
    <property type="project" value="UniProtKB-KW"/>
</dbReference>
<protein>
    <recommendedName>
        <fullName evidence="3 10">NAD(P)H-hydrate epimerase</fullName>
        <ecNumber evidence="3 10">5.1.99.6</ecNumber>
    </recommendedName>
    <alternativeName>
        <fullName evidence="10">NAD(P)HX epimerase</fullName>
    </alternativeName>
</protein>
<evidence type="ECO:0000256" key="2">
    <source>
        <dbReference type="ARBA" id="ARBA00000909"/>
    </source>
</evidence>
<keyword evidence="6" id="KW-0521">NADP</keyword>
<accession>A0A5E8BDK6</accession>
<gene>
    <name evidence="12" type="ORF">SAPINGB_P002250</name>
</gene>
<proteinExistence type="inferred from homology"/>
<dbReference type="InterPro" id="IPR032976">
    <property type="entry name" value="YJEFN_prot_NAXE-like"/>
</dbReference>
<keyword evidence="10" id="KW-0496">Mitochondrion</keyword>
<evidence type="ECO:0000256" key="10">
    <source>
        <dbReference type="HAMAP-Rule" id="MF_03159"/>
    </source>
</evidence>
<evidence type="ECO:0000256" key="3">
    <source>
        <dbReference type="ARBA" id="ARBA00012228"/>
    </source>
</evidence>
<dbReference type="HAMAP" id="MF_01966">
    <property type="entry name" value="NADHX_epimerase"/>
    <property type="match status" value="1"/>
</dbReference>
<comment type="catalytic activity">
    <reaction evidence="1 10">
        <text>(6R)-NADHX = (6S)-NADHX</text>
        <dbReference type="Rhea" id="RHEA:32215"/>
        <dbReference type="ChEBI" id="CHEBI:64074"/>
        <dbReference type="ChEBI" id="CHEBI:64075"/>
        <dbReference type="EC" id="5.1.99.6"/>
    </reaction>
</comment>
<keyword evidence="13" id="KW-1185">Reference proteome</keyword>
<evidence type="ECO:0000256" key="4">
    <source>
        <dbReference type="ARBA" id="ARBA00022723"/>
    </source>
</evidence>
<feature type="binding site" evidence="10">
    <location>
        <position position="129"/>
    </location>
    <ligand>
        <name>K(+)</name>
        <dbReference type="ChEBI" id="CHEBI:29103"/>
    </ligand>
</feature>
<dbReference type="PROSITE" id="PS51385">
    <property type="entry name" value="YJEF_N"/>
    <property type="match status" value="1"/>
</dbReference>
<dbReference type="InterPro" id="IPR036652">
    <property type="entry name" value="YjeF_N_dom_sf"/>
</dbReference>
<dbReference type="GO" id="GO:0046872">
    <property type="term" value="F:metal ion binding"/>
    <property type="evidence" value="ECO:0007669"/>
    <property type="project" value="UniProtKB-KW"/>
</dbReference>
<comment type="subcellular location">
    <subcellularLocation>
        <location evidence="10">Cytoplasm</location>
    </subcellularLocation>
    <subcellularLocation>
        <location evidence="10">Mitochondrion</location>
    </subcellularLocation>
</comment>
<comment type="cofactor">
    <cofactor evidence="10">
        <name>K(+)</name>
        <dbReference type="ChEBI" id="CHEBI:29103"/>
    </cofactor>
    <text evidence="10">Binds 1 potassium ion per subunit.</text>
</comment>
<keyword evidence="10" id="KW-0963">Cytoplasm</keyword>
<dbReference type="NCBIfam" id="TIGR00197">
    <property type="entry name" value="yjeF_nterm"/>
    <property type="match status" value="1"/>
</dbReference>
<feature type="binding site" evidence="10">
    <location>
        <begin position="61"/>
        <end position="65"/>
    </location>
    <ligand>
        <name>(6S)-NADPHX</name>
        <dbReference type="ChEBI" id="CHEBI:64076"/>
    </ligand>
</feature>
<evidence type="ECO:0000313" key="13">
    <source>
        <dbReference type="Proteomes" id="UP000398389"/>
    </source>
</evidence>
<evidence type="ECO:0000313" key="12">
    <source>
        <dbReference type="EMBL" id="VVT49396.1"/>
    </source>
</evidence>
<dbReference type="OrthoDB" id="10064708at2759"/>
<keyword evidence="8 10" id="KW-0520">NAD</keyword>
<feature type="binding site" evidence="10">
    <location>
        <position position="167"/>
    </location>
    <ligand>
        <name>K(+)</name>
        <dbReference type="ChEBI" id="CHEBI:29103"/>
    </ligand>
</feature>